<evidence type="ECO:0000313" key="3">
    <source>
        <dbReference type="Proteomes" id="UP000001299"/>
    </source>
</evidence>
<evidence type="ECO:0008006" key="4">
    <source>
        <dbReference type="Google" id="ProtNLM"/>
    </source>
</evidence>
<feature type="transmembrane region" description="Helical" evidence="1">
    <location>
        <begin position="244"/>
        <end position="260"/>
    </location>
</feature>
<feature type="transmembrane region" description="Helical" evidence="1">
    <location>
        <begin position="442"/>
        <end position="463"/>
    </location>
</feature>
<feature type="transmembrane region" description="Helical" evidence="1">
    <location>
        <begin position="266"/>
        <end position="284"/>
    </location>
</feature>
<keyword evidence="1" id="KW-1133">Transmembrane helix</keyword>
<dbReference type="eggNOG" id="COG1807">
    <property type="taxonomic scope" value="Bacteria"/>
</dbReference>
<dbReference type="STRING" id="515622.bpr_I2504"/>
<feature type="transmembrane region" description="Helical" evidence="1">
    <location>
        <begin position="493"/>
        <end position="519"/>
    </location>
</feature>
<proteinExistence type="predicted"/>
<keyword evidence="1" id="KW-0472">Membrane</keyword>
<feature type="transmembrane region" description="Helical" evidence="1">
    <location>
        <begin position="397"/>
        <end position="422"/>
    </location>
</feature>
<evidence type="ECO:0000313" key="2">
    <source>
        <dbReference type="EMBL" id="ADL35237.1"/>
    </source>
</evidence>
<organism evidence="2 3">
    <name type="scientific">Butyrivibrio proteoclasticus (strain ATCC 51982 / DSM 14932 / B316)</name>
    <name type="common">Clostridium proteoclasticum</name>
    <dbReference type="NCBI Taxonomy" id="515622"/>
    <lineage>
        <taxon>Bacteria</taxon>
        <taxon>Bacillati</taxon>
        <taxon>Bacillota</taxon>
        <taxon>Clostridia</taxon>
        <taxon>Lachnospirales</taxon>
        <taxon>Lachnospiraceae</taxon>
        <taxon>Butyrivibrio</taxon>
    </lineage>
</organism>
<dbReference type="HOGENOM" id="CLU_512669_0_0_9"/>
<keyword evidence="1" id="KW-0812">Transmembrane</keyword>
<dbReference type="AlphaFoldDB" id="E0RVS9"/>
<dbReference type="KEGG" id="bpb:bpr_I2504"/>
<dbReference type="RefSeq" id="WP_013281890.1">
    <property type="nucleotide sequence ID" value="NC_014387.1"/>
</dbReference>
<reference evidence="2 3" key="1">
    <citation type="journal article" date="2010" name="PLoS ONE">
        <title>The glycobiome of the rumen bacterium Butyrivibrio proteoclasticus B316(T) highlights adaptation to a polysaccharide-rich environment.</title>
        <authorList>
            <person name="Kelly W.J."/>
            <person name="Leahy S.C."/>
            <person name="Altermann E."/>
            <person name="Yeoman C.J."/>
            <person name="Dunne J.C."/>
            <person name="Kong Z."/>
            <person name="Pacheco D.M."/>
            <person name="Li D."/>
            <person name="Noel S.J."/>
            <person name="Moon C.D."/>
            <person name="Cookson A.L."/>
            <person name="Attwood G.T."/>
        </authorList>
    </citation>
    <scope>NUCLEOTIDE SEQUENCE [LARGE SCALE GENOMIC DNA]</scope>
    <source>
        <strain evidence="3">ATCC 51982 / DSM 14932 / B316</strain>
    </source>
</reference>
<evidence type="ECO:0000256" key="1">
    <source>
        <dbReference type="SAM" id="Phobius"/>
    </source>
</evidence>
<feature type="transmembrane region" description="Helical" evidence="1">
    <location>
        <begin position="469"/>
        <end position="486"/>
    </location>
</feature>
<feature type="transmembrane region" description="Helical" evidence="1">
    <location>
        <begin position="72"/>
        <end position="90"/>
    </location>
</feature>
<sequence>MTTLKKSVYVKANLIVLLVALCVAILQGNYATSIASGANGQIQLALLFLIGFVSLFLIAEQKLKGELDAQKGILWTVWLGMLFRAGYVLFYDIYTLQNDEGTYTGFGTDAINNGHIGYIEYIYKFFHLPDMDPYEHFGYYHPPLHHTIEAVWMTIQRLIGVPEKLAFENLQVPTLIYSGLCIVVMLHILEKSGIKEELLSLGMCLFAFHPKLIVLGGSINNDILALLLLLVTIWRTLEWVEDRTYLNIILIALSLGFGMISKLNTAICAFSIALVFFIYFVQVIKEGNRVAIGRTLLEYVVFGVICIPIGLSYIVRNLILFGEKPGIPSPALIPNESVMYTGPYSVWSIIGIPGLADWHAEFPFHVISAASIHNTWVILFQTGLFSESYPADIGRGLLAVCQIAYVASIIAGVLLTIAFIAYYTGRLIGEIKGKDDCLRTTFLLFTYVFMLISFCLYVFKYPYTCSSDFRYMTASLVFTSLGLVSVCDNKKNLFMRVISLVAVFSVVLALAGSVIYFMFYNLSA</sequence>
<dbReference type="Proteomes" id="UP000001299">
    <property type="component" value="Chromosome 1"/>
</dbReference>
<feature type="transmembrane region" description="Helical" evidence="1">
    <location>
        <begin position="41"/>
        <end position="60"/>
    </location>
</feature>
<name>E0RVS9_BUTPB</name>
<feature type="transmembrane region" description="Helical" evidence="1">
    <location>
        <begin position="296"/>
        <end position="315"/>
    </location>
</feature>
<dbReference type="EMBL" id="CP001810">
    <property type="protein sequence ID" value="ADL35237.1"/>
    <property type="molecule type" value="Genomic_DNA"/>
</dbReference>
<accession>E0RVS9</accession>
<protein>
    <recommendedName>
        <fullName evidence="4">Dolichyl-phosphate-mannose-protein mannosyltransferase</fullName>
    </recommendedName>
</protein>
<gene>
    <name evidence="2" type="ordered locus">bpr_I2504</name>
</gene>
<keyword evidence="3" id="KW-1185">Reference proteome</keyword>